<evidence type="ECO:0000313" key="1">
    <source>
        <dbReference type="EMBL" id="CAH6722927.1"/>
    </source>
</evidence>
<gene>
    <name evidence="1" type="ORF">CLIB1444_12S00386</name>
</gene>
<reference evidence="1" key="1">
    <citation type="submission" date="2022-06" db="EMBL/GenBank/DDBJ databases">
        <authorList>
            <person name="Legras J.-L."/>
            <person name="Devillers H."/>
            <person name="Grondin C."/>
        </authorList>
    </citation>
    <scope>NUCLEOTIDE SEQUENCE</scope>
    <source>
        <strain evidence="1">CLIB 1444</strain>
    </source>
</reference>
<sequence>MKNAYISTYISTFHRHLLLHQFKHSTHLIYSSSSQPLSTPRTHPYILANRQTLQCHPSLPPFIISSLRKKISSMSVVGSLIFCTDCGNLLDQLTSKKTIDCKICNKSYESSKFENLKVKTTSNEDAFPSTLKMNRSAVKTSLKKDELDEGATIKEKCPKCGNDEMQYHTLQLRSADEGATVFYTCTNCGYRFRTNN</sequence>
<accession>A0ACA9YCX1</accession>
<keyword evidence="2" id="KW-1185">Reference proteome</keyword>
<name>A0ACA9YCX1_9ASCO</name>
<keyword evidence="1" id="KW-0240">DNA-directed RNA polymerase</keyword>
<comment type="caution">
    <text evidence="1">The sequence shown here is derived from an EMBL/GenBank/DDBJ whole genome shotgun (WGS) entry which is preliminary data.</text>
</comment>
<proteinExistence type="predicted"/>
<dbReference type="EMBL" id="CALSDN010000012">
    <property type="protein sequence ID" value="CAH6722927.1"/>
    <property type="molecule type" value="Genomic_DNA"/>
</dbReference>
<organism evidence="1 2">
    <name type="scientific">[Candida] jaroonii</name>
    <dbReference type="NCBI Taxonomy" id="467808"/>
    <lineage>
        <taxon>Eukaryota</taxon>
        <taxon>Fungi</taxon>
        <taxon>Dikarya</taxon>
        <taxon>Ascomycota</taxon>
        <taxon>Saccharomycotina</taxon>
        <taxon>Pichiomycetes</taxon>
        <taxon>Debaryomycetaceae</taxon>
        <taxon>Yamadazyma</taxon>
    </lineage>
</organism>
<keyword evidence="1" id="KW-0804">Transcription</keyword>
<protein>
    <submittedName>
        <fullName evidence="1">DNA-directed RNA polymerase I subunit Rpa12p</fullName>
    </submittedName>
</protein>
<evidence type="ECO:0000313" key="2">
    <source>
        <dbReference type="Proteomes" id="UP001152531"/>
    </source>
</evidence>
<dbReference type="Proteomes" id="UP001152531">
    <property type="component" value="Unassembled WGS sequence"/>
</dbReference>